<dbReference type="InterPro" id="IPR023406">
    <property type="entry name" value="Topo_IA_AS"/>
</dbReference>
<comment type="catalytic activity">
    <reaction evidence="1 13">
        <text>ATP-independent breakage of single-stranded DNA, followed by passage and rejoining.</text>
        <dbReference type="EC" id="5.6.2.1"/>
    </reaction>
</comment>
<dbReference type="Gene3D" id="1.10.460.10">
    <property type="entry name" value="Topoisomerase I, domain 2"/>
    <property type="match status" value="1"/>
</dbReference>
<dbReference type="InterPro" id="IPR003602">
    <property type="entry name" value="Topo_IA_DNA-bd_dom"/>
</dbReference>
<feature type="compositionally biased region" description="Polar residues" evidence="14">
    <location>
        <begin position="805"/>
        <end position="814"/>
    </location>
</feature>
<evidence type="ECO:0000259" key="16">
    <source>
        <dbReference type="PROSITE" id="PS51999"/>
    </source>
</evidence>
<keyword evidence="7" id="KW-0862">Zinc</keyword>
<evidence type="ECO:0000256" key="3">
    <source>
        <dbReference type="ARBA" id="ARBA00012891"/>
    </source>
</evidence>
<gene>
    <name evidence="18" type="ORF">LSTR_LSTR009737</name>
</gene>
<dbReference type="InterPro" id="IPR013826">
    <property type="entry name" value="Topo_IA_cen_sub3"/>
</dbReference>
<keyword evidence="6 12" id="KW-0863">Zinc-finger</keyword>
<dbReference type="GO" id="GO:0003677">
    <property type="term" value="F:DNA binding"/>
    <property type="evidence" value="ECO:0007669"/>
    <property type="project" value="UniProtKB-KW"/>
</dbReference>
<comment type="similarity">
    <text evidence="2 13">Belongs to the type IA topoisomerase family.</text>
</comment>
<evidence type="ECO:0000313" key="18">
    <source>
        <dbReference type="EMBL" id="RZF37386.1"/>
    </source>
</evidence>
<evidence type="ECO:0000259" key="17">
    <source>
        <dbReference type="PROSITE" id="PS52039"/>
    </source>
</evidence>
<dbReference type="STRING" id="195883.A0A482WVN2"/>
<dbReference type="InterPro" id="IPR013824">
    <property type="entry name" value="Topo_IA_cen_sub1"/>
</dbReference>
<feature type="compositionally biased region" description="Low complexity" evidence="14">
    <location>
        <begin position="931"/>
        <end position="948"/>
    </location>
</feature>
<dbReference type="InParanoid" id="A0A482WVN2"/>
<dbReference type="InterPro" id="IPR023405">
    <property type="entry name" value="Topo_IA_core_domain"/>
</dbReference>
<dbReference type="Gene3D" id="1.10.290.10">
    <property type="entry name" value="Topoisomerase I, domain 4"/>
    <property type="match status" value="1"/>
</dbReference>
<dbReference type="Gene3D" id="2.70.20.10">
    <property type="entry name" value="Topoisomerase I, domain 3"/>
    <property type="match status" value="1"/>
</dbReference>
<dbReference type="SMR" id="A0A482WVN2"/>
<evidence type="ECO:0000256" key="8">
    <source>
        <dbReference type="ARBA" id="ARBA00023029"/>
    </source>
</evidence>
<dbReference type="GO" id="GO:0006265">
    <property type="term" value="P:DNA topological change"/>
    <property type="evidence" value="ECO:0007669"/>
    <property type="project" value="InterPro"/>
</dbReference>
<dbReference type="GO" id="GO:0031422">
    <property type="term" value="C:RecQ family helicase-topoisomerase III complex"/>
    <property type="evidence" value="ECO:0007669"/>
    <property type="project" value="TreeGrafter"/>
</dbReference>
<protein>
    <recommendedName>
        <fullName evidence="3 13">DNA topoisomerase</fullName>
        <ecNumber evidence="3 13">5.6.2.1</ecNumber>
    </recommendedName>
</protein>
<dbReference type="PANTHER" id="PTHR11390:SF21">
    <property type="entry name" value="DNA TOPOISOMERASE 3-ALPHA"/>
    <property type="match status" value="1"/>
</dbReference>
<dbReference type="Pfam" id="PF06839">
    <property type="entry name" value="Zn_ribbon_GRF"/>
    <property type="match status" value="1"/>
</dbReference>
<feature type="region of interest" description="Disordered" evidence="14">
    <location>
        <begin position="900"/>
        <end position="968"/>
    </location>
</feature>
<dbReference type="PRINTS" id="PR00417">
    <property type="entry name" value="PRTPISMRASEI"/>
</dbReference>
<keyword evidence="8 13" id="KW-0799">Topoisomerase</keyword>
<keyword evidence="9 13" id="KW-0238">DNA-binding</keyword>
<evidence type="ECO:0000256" key="1">
    <source>
        <dbReference type="ARBA" id="ARBA00000213"/>
    </source>
</evidence>
<dbReference type="EMBL" id="QKKF02024593">
    <property type="protein sequence ID" value="RZF37386.1"/>
    <property type="molecule type" value="Genomic_DNA"/>
</dbReference>
<evidence type="ECO:0000313" key="19">
    <source>
        <dbReference type="Proteomes" id="UP000291343"/>
    </source>
</evidence>
<dbReference type="FunFam" id="1.10.290.10:FF:000001">
    <property type="entry name" value="DNA topoisomerase"/>
    <property type="match status" value="1"/>
</dbReference>
<dbReference type="PANTHER" id="PTHR11390">
    <property type="entry name" value="PROKARYOTIC DNA TOPOISOMERASE"/>
    <property type="match status" value="1"/>
</dbReference>
<name>A0A482WVN2_LAOST</name>
<evidence type="ECO:0000256" key="9">
    <source>
        <dbReference type="ARBA" id="ARBA00023125"/>
    </source>
</evidence>
<evidence type="ECO:0000256" key="2">
    <source>
        <dbReference type="ARBA" id="ARBA00009446"/>
    </source>
</evidence>
<feature type="compositionally biased region" description="Pro residues" evidence="14">
    <location>
        <begin position="843"/>
        <end position="854"/>
    </location>
</feature>
<comment type="function">
    <text evidence="11">Releases the supercoiling and torsional tension of DNA introduced during the DNA replication and transcription by transiently cleaving and rejoining one strand of the DNA duplex. Introduces a single-strand break via transesterification at a target site in duplex DNA. The scissile phosphodiester is attacked by the catalytic tyrosine of the enzyme, resulting in the formation of a DNA-(5'-phosphotyrosyl)-enzyme intermediate and the expulsion of a 3'-OH DNA strand. The free DNA strand than undergoes passage around the unbroken strand thus removing DNA supercoils. Finally, in the religation step, the DNA 3'-OH attacks the covalent intermediate to expel the active-site tyrosine and restore the DNA phosphodiester backbone. Weakly relaxes negative supercoils and displays a distinct preference for binding single-stranded DNA.</text>
</comment>
<dbReference type="SMART" id="SM00437">
    <property type="entry name" value="TOP1Ac"/>
    <property type="match status" value="1"/>
</dbReference>
<dbReference type="SMART" id="SM00493">
    <property type="entry name" value="TOPRIM"/>
    <property type="match status" value="1"/>
</dbReference>
<dbReference type="PROSITE" id="PS00396">
    <property type="entry name" value="TOPO_IA_1"/>
    <property type="match status" value="1"/>
</dbReference>
<evidence type="ECO:0000256" key="11">
    <source>
        <dbReference type="ARBA" id="ARBA00056363"/>
    </source>
</evidence>
<accession>A0A482WVN2</accession>
<evidence type="ECO:0000256" key="6">
    <source>
        <dbReference type="ARBA" id="ARBA00022771"/>
    </source>
</evidence>
<dbReference type="Gene3D" id="3.30.65.10">
    <property type="entry name" value="Bacterial Topoisomerase I, domain 1"/>
    <property type="match status" value="1"/>
</dbReference>
<keyword evidence="19" id="KW-1185">Reference proteome</keyword>
<dbReference type="OrthoDB" id="430051at2759"/>
<evidence type="ECO:0000256" key="5">
    <source>
        <dbReference type="ARBA" id="ARBA00022737"/>
    </source>
</evidence>
<evidence type="ECO:0000259" key="15">
    <source>
        <dbReference type="PROSITE" id="PS50880"/>
    </source>
</evidence>
<dbReference type="SUPFAM" id="SSF57783">
    <property type="entry name" value="Zinc beta-ribbon"/>
    <property type="match status" value="1"/>
</dbReference>
<dbReference type="FunCoup" id="A0A482WVN2">
    <property type="interactions" value="2386"/>
</dbReference>
<sequence>MICRMNLFSNLIQKTWIVFNDSIVRCYRCSASKYSNNLKNTEMRILNVAEKNDAAKGISGILSRGTARRREGDSPYNKIYEFECSVNRQNQKMVMTSVSGHLLTFEFVAGFRSWTKCLPVELFEAPVVKTCPEQSVKIKTTLEREARLARMLIIWTDCDREGENIGFEIITVCRAVNPNLQIYRFQTLRLQKVFPQQLSDCLISYGSCQFPTLGFIVERYNAVNSFVPEPFWKIQVEHTIDELTVSFSWKRVRIFDEHICRVLHEKCLEKPKATVVTVTSKPKSKWRPIPLDTVELEKVASRKLGLNAKEALKIAEKLYTQGYISYPRTETTIFPKEMNLSNLVQLQTADPNWGEFASQVLADGPNPRQGKKTDEAHPPIHPIKHASLGGNEQKVYEYVVRHFLACLSKDAMGHETIVEIDINEERFVANGLLILERNYLLVFPYEKWNSKEIHEYRQGDRFDPTNISLVDGETSPPNLLTEADLISLMEKHGIGTDATHAEHIETIKARLYAGMSDQKYFIPGQLGMGLVEGYDNMGFAMSKPHLRSNLEADLKDICDGRKEPSEVLRSQIEKYKEVFVQAQAQVRKIDEALGKYLESNPLPYEDTQQRSAVSRPILKCPNCGNGMVIRQRANGGSFFVSCVGYPACRNAIWLPSLVINCQPAAETCSTCGNDVRKIEFTFRRGALAPYYPNNYVGCIGGCDDHFLQLLNVDPVGRGGGPSQPPPPAPAPANNRNQNQGFGRNNYDDDDDDDDGWGGGGGGGYGGRRGGGGGGFGGGRGGGGGFGGRGGGGFGRSNGGREVDNYGNSARSNYNAGEERSGFRRGGGGGYSQGFNNRPTFKAPDPPSRRPPPGDDSPDDLVCNCGTPAKKFVVRKENANKGREFYKCQLMTPEGCNFFMWADSQAPPPQPPSRPPLKRGFSDSKDRPSYAGRGSKSFKSDGGSSQSGGPRKCGICHQTGHNRRNCPNT</sequence>
<dbReference type="GO" id="GO:0005634">
    <property type="term" value="C:nucleus"/>
    <property type="evidence" value="ECO:0007669"/>
    <property type="project" value="TreeGrafter"/>
</dbReference>
<dbReference type="FunFam" id="3.40.50.140:FF:000003">
    <property type="entry name" value="DNA topoisomerase"/>
    <property type="match status" value="1"/>
</dbReference>
<dbReference type="InterPro" id="IPR013498">
    <property type="entry name" value="Topo_IA_Znf"/>
</dbReference>
<proteinExistence type="inferred from homology"/>
<feature type="domain" description="GRF-type" evidence="16">
    <location>
        <begin position="862"/>
        <end position="904"/>
    </location>
</feature>
<feature type="compositionally biased region" description="Basic residues" evidence="14">
    <location>
        <begin position="959"/>
        <end position="968"/>
    </location>
</feature>
<dbReference type="CDD" id="cd03362">
    <property type="entry name" value="TOPRIM_TopoIA_TopoIII"/>
    <property type="match status" value="1"/>
</dbReference>
<dbReference type="CDD" id="cd00186">
    <property type="entry name" value="TOP1Ac"/>
    <property type="match status" value="1"/>
</dbReference>
<feature type="region of interest" description="Disordered" evidence="14">
    <location>
        <begin position="365"/>
        <end position="384"/>
    </location>
</feature>
<keyword evidence="5" id="KW-0677">Repeat</keyword>
<dbReference type="FunFam" id="1.10.460.10:FF:000003">
    <property type="entry name" value="DNA topoisomerase"/>
    <property type="match status" value="1"/>
</dbReference>
<organism evidence="18 19">
    <name type="scientific">Laodelphax striatellus</name>
    <name type="common">Small brown planthopper</name>
    <name type="synonym">Delphax striatella</name>
    <dbReference type="NCBI Taxonomy" id="195883"/>
    <lineage>
        <taxon>Eukaryota</taxon>
        <taxon>Metazoa</taxon>
        <taxon>Ecdysozoa</taxon>
        <taxon>Arthropoda</taxon>
        <taxon>Hexapoda</taxon>
        <taxon>Insecta</taxon>
        <taxon>Pterygota</taxon>
        <taxon>Neoptera</taxon>
        <taxon>Paraneoptera</taxon>
        <taxon>Hemiptera</taxon>
        <taxon>Auchenorrhyncha</taxon>
        <taxon>Fulgoroidea</taxon>
        <taxon>Delphacidae</taxon>
        <taxon>Criomorphinae</taxon>
        <taxon>Laodelphax</taxon>
    </lineage>
</organism>
<dbReference type="PROSITE" id="PS51999">
    <property type="entry name" value="ZF_GRF"/>
    <property type="match status" value="1"/>
</dbReference>
<dbReference type="InterPro" id="IPR034144">
    <property type="entry name" value="TOPRIM_TopoIII"/>
</dbReference>
<keyword evidence="4" id="KW-0479">Metal-binding</keyword>
<evidence type="ECO:0000256" key="13">
    <source>
        <dbReference type="RuleBase" id="RU362092"/>
    </source>
</evidence>
<dbReference type="InterPro" id="IPR013825">
    <property type="entry name" value="Topo_IA_cen_sub2"/>
</dbReference>
<dbReference type="Pfam" id="PF01131">
    <property type="entry name" value="Topoisom_bac"/>
    <property type="match status" value="1"/>
</dbReference>
<dbReference type="AlphaFoldDB" id="A0A482WVN2"/>
<dbReference type="Proteomes" id="UP000291343">
    <property type="component" value="Unassembled WGS sequence"/>
</dbReference>
<dbReference type="GO" id="GO:0006310">
    <property type="term" value="P:DNA recombination"/>
    <property type="evidence" value="ECO:0007669"/>
    <property type="project" value="TreeGrafter"/>
</dbReference>
<dbReference type="InterPro" id="IPR010666">
    <property type="entry name" value="Znf_GRF"/>
</dbReference>
<feature type="compositionally biased region" description="Low complexity" evidence="14">
    <location>
        <begin position="731"/>
        <end position="744"/>
    </location>
</feature>
<dbReference type="EC" id="5.6.2.1" evidence="3 13"/>
<comment type="caution">
    <text evidence="18">The sequence shown here is derived from an EMBL/GenBank/DDBJ whole genome shotgun (WGS) entry which is preliminary data.</text>
</comment>
<dbReference type="SMART" id="SM00436">
    <property type="entry name" value="TOP1Bc"/>
    <property type="match status" value="1"/>
</dbReference>
<evidence type="ECO:0000256" key="7">
    <source>
        <dbReference type="ARBA" id="ARBA00022833"/>
    </source>
</evidence>
<feature type="region of interest" description="Disordered" evidence="14">
    <location>
        <begin position="713"/>
        <end position="862"/>
    </location>
</feature>
<dbReference type="InterPro" id="IPR000380">
    <property type="entry name" value="Topo_IA"/>
</dbReference>
<feature type="compositionally biased region" description="Gly residues" evidence="14">
    <location>
        <begin position="756"/>
        <end position="797"/>
    </location>
</feature>
<feature type="domain" description="Topo IA-type catalytic" evidence="17">
    <location>
        <begin position="169"/>
        <end position="579"/>
    </location>
</feature>
<reference evidence="18 19" key="1">
    <citation type="journal article" date="2017" name="Gigascience">
        <title>Genome sequence of the small brown planthopper, Laodelphax striatellus.</title>
        <authorList>
            <person name="Zhu J."/>
            <person name="Jiang F."/>
            <person name="Wang X."/>
            <person name="Yang P."/>
            <person name="Bao Y."/>
            <person name="Zhao W."/>
            <person name="Wang W."/>
            <person name="Lu H."/>
            <person name="Wang Q."/>
            <person name="Cui N."/>
            <person name="Li J."/>
            <person name="Chen X."/>
            <person name="Luo L."/>
            <person name="Yu J."/>
            <person name="Kang L."/>
            <person name="Cui F."/>
        </authorList>
    </citation>
    <scope>NUCLEOTIDE SEQUENCE [LARGE SCALE GENOMIC DNA]</scope>
    <source>
        <strain evidence="18">Lst14</strain>
    </source>
</reference>
<dbReference type="InterPro" id="IPR006171">
    <property type="entry name" value="TOPRIM_dom"/>
</dbReference>
<dbReference type="GO" id="GO:0003917">
    <property type="term" value="F:DNA topoisomerase type I (single strand cut, ATP-independent) activity"/>
    <property type="evidence" value="ECO:0007669"/>
    <property type="project" value="UniProtKB-EC"/>
</dbReference>
<dbReference type="GO" id="GO:0008270">
    <property type="term" value="F:zinc ion binding"/>
    <property type="evidence" value="ECO:0007669"/>
    <property type="project" value="UniProtKB-KW"/>
</dbReference>
<dbReference type="PROSITE" id="PS50880">
    <property type="entry name" value="TOPRIM"/>
    <property type="match status" value="1"/>
</dbReference>
<feature type="compositionally biased region" description="Pro residues" evidence="14">
    <location>
        <begin position="905"/>
        <end position="914"/>
    </location>
</feature>
<dbReference type="PROSITE" id="PS52039">
    <property type="entry name" value="TOPO_IA_2"/>
    <property type="match status" value="1"/>
</dbReference>
<comment type="function">
    <text evidence="13">Introduces a single-strand break via transesterification at a target site in duplex DNA. Releases the supercoiling and torsional tension of DNA introduced during the DNA replication and transcription by transiently cleaving and rejoining one strand of the DNA duplex. The scissile phosphodiester is attacked by the catalytic tyrosine of the enzyme, resulting in the formation of a DNA-(5'-phosphotyrosyl)-enzyme intermediate and the expulsion of a 3'-OH DNA strand.</text>
</comment>
<dbReference type="SUPFAM" id="SSF56712">
    <property type="entry name" value="Prokaryotic type I DNA topoisomerase"/>
    <property type="match status" value="1"/>
</dbReference>
<evidence type="ECO:0000256" key="10">
    <source>
        <dbReference type="ARBA" id="ARBA00023235"/>
    </source>
</evidence>
<keyword evidence="10 13" id="KW-0413">Isomerase</keyword>
<dbReference type="GO" id="GO:0006281">
    <property type="term" value="P:DNA repair"/>
    <property type="evidence" value="ECO:0007669"/>
    <property type="project" value="TreeGrafter"/>
</dbReference>
<dbReference type="Pfam" id="PF01396">
    <property type="entry name" value="Zn_ribbon_Top1"/>
    <property type="match status" value="1"/>
</dbReference>
<feature type="domain" description="Toprim" evidence="15">
    <location>
        <begin position="44"/>
        <end position="188"/>
    </location>
</feature>
<dbReference type="Pfam" id="PF01751">
    <property type="entry name" value="Toprim"/>
    <property type="match status" value="1"/>
</dbReference>
<evidence type="ECO:0000256" key="12">
    <source>
        <dbReference type="PROSITE-ProRule" id="PRU01343"/>
    </source>
</evidence>
<dbReference type="InterPro" id="IPR003601">
    <property type="entry name" value="Topo_IA_2"/>
</dbReference>
<evidence type="ECO:0000256" key="14">
    <source>
        <dbReference type="SAM" id="MobiDB-lite"/>
    </source>
</evidence>
<dbReference type="InterPro" id="IPR013497">
    <property type="entry name" value="Topo_IA_cen"/>
</dbReference>
<evidence type="ECO:0000256" key="4">
    <source>
        <dbReference type="ARBA" id="ARBA00022723"/>
    </source>
</evidence>